<dbReference type="PANTHER" id="PTHR10350">
    <property type="entry name" value="NUCLEAR PORE COMPLEX PROTEIN NUP155"/>
    <property type="match status" value="1"/>
</dbReference>
<dbReference type="AlphaFoldDB" id="A0A163J075"/>
<evidence type="ECO:0008006" key="9">
    <source>
        <dbReference type="Google" id="ProtNLM"/>
    </source>
</evidence>
<dbReference type="GO" id="GO:0006405">
    <property type="term" value="P:RNA export from nucleus"/>
    <property type="evidence" value="ECO:0007669"/>
    <property type="project" value="TreeGrafter"/>
</dbReference>
<dbReference type="InParanoid" id="A0A163J075"/>
<organism evidence="7">
    <name type="scientific">Absidia glauca</name>
    <name type="common">Pin mould</name>
    <dbReference type="NCBI Taxonomy" id="4829"/>
    <lineage>
        <taxon>Eukaryota</taxon>
        <taxon>Fungi</taxon>
        <taxon>Fungi incertae sedis</taxon>
        <taxon>Mucoromycota</taxon>
        <taxon>Mucoromycotina</taxon>
        <taxon>Mucoromycetes</taxon>
        <taxon>Mucorales</taxon>
        <taxon>Cunninghamellaceae</taxon>
        <taxon>Absidia</taxon>
    </lineage>
</organism>
<dbReference type="Proteomes" id="UP000078561">
    <property type="component" value="Unassembled WGS sequence"/>
</dbReference>
<sequence length="1007" mass="113723">MIGTSSTHTNAGNLLNELIDLDQQHIDLSDLLRGSTSQHYTQPLLENASQFIHFDSKTPPKELADAVYVDTGSHYFQGILPEIGQVWFTKDNILYLWDYADESEKYSYQDQYQIINAVGVIKPKPGVFGDNVQHVFVLATPVEVILLGVGRTTLDGSSSLSYTELSTKSNNTEMRSIHGTDNGRIFMCGKDDHHIYEVQYKGPSLSATPSLLWSSRSCALYCWTKTLNAFGLFSGRNNLYPTAIIIDNERNVLYAYSDSSIELYYLGVAKDQFISVAKYTDIANSAILMCRQNSMLYAPSDFAIQDLQVVPTSESRKIHLVAITKRGFRLYFTHQRDSLRNDYLYPSNITLTPNALELVHVRLPPPIATINQMTQNHPIIDSSYYGSGVLLLSQPYTDDKDTIYMSSATLGSTLIGNPHQQLLYIESVSRLNMNGKVWSIVEANTPNKGKHPISDIASNLIDEPRKFLVLTDSGLSYFEKQRPIDILHQLLLNYDEAKTETFRRDLLVLVNQYGQTQVCAMCLGIFCVEREDIGQRAKQVFFDYGGNPSVSTIGAANNKPTDRSNVNYSGKHNGLALYFSRLVSDVWKMKVFEIIPQTNQTGLSSKIQSRLFSVQTNLSKLKRFMDSNPAFHNTSSLKDIQSNDNNIIQPLLAEQQSLHELYQLLNQCIEAIYFIDFIIDASLKDVLQCVPESIRKEMMDTSLESMLTFSRGVELKRDLVVAAIHKYGSNYLHAGYDIVSDFLQRKCPSFFKPSDMAFYKGVENLACATKEDVDYERTTALDKSLDYLKDAAGSITDDKLAEICTQYRYQGYYVGVVKLALERAKQLDPQNQGLTYIEDTGSLELSSAPPAPPANSGAHFYRLRLQCYQQIFQAFTEIRKLQQGGNMGTNGQSIHIDNLGAVSAQVLSAALSSDDILFHYTLYQWFLMESKHDSRMLMELLSFDTPYIVPFIKEYVDVFEGLGFLGEYCRRREQYYEAALYLEALAMESPNISNDTRMEYLVLSNVS</sequence>
<dbReference type="GO" id="GO:0006606">
    <property type="term" value="P:protein import into nucleus"/>
    <property type="evidence" value="ECO:0007669"/>
    <property type="project" value="TreeGrafter"/>
</dbReference>
<dbReference type="InterPro" id="IPR014908">
    <property type="entry name" value="Nucleoporin_Nup133/Nup155_N"/>
</dbReference>
<comment type="similarity">
    <text evidence="2">Belongs to the non-repetitive/WGA-negative nucleoporin family.</text>
</comment>
<name>A0A163J075_ABSGL</name>
<dbReference type="Gene3D" id="1.20.58.1780">
    <property type="match status" value="1"/>
</dbReference>
<evidence type="ECO:0000313" key="8">
    <source>
        <dbReference type="Proteomes" id="UP000078561"/>
    </source>
</evidence>
<dbReference type="Gene3D" id="1.25.40.450">
    <property type="entry name" value="Nucleoporin, helical domain, N-terminal subdomain"/>
    <property type="match status" value="1"/>
</dbReference>
<proteinExistence type="inferred from homology"/>
<dbReference type="OrthoDB" id="338970at2759"/>
<dbReference type="InterPro" id="IPR042533">
    <property type="entry name" value="Nucleoporin_Nup155_C_1"/>
</dbReference>
<evidence type="ECO:0000259" key="5">
    <source>
        <dbReference type="Pfam" id="PF03177"/>
    </source>
</evidence>
<protein>
    <recommendedName>
        <fullName evidence="9">Nucleoporin Nup133/Nup155-like N-terminal domain-containing protein</fullName>
    </recommendedName>
</protein>
<gene>
    <name evidence="7" type="primary">ABSGL_04345.1 scaffold 5409</name>
</gene>
<dbReference type="GO" id="GO:0036228">
    <property type="term" value="P:protein localization to nuclear inner membrane"/>
    <property type="evidence" value="ECO:0007669"/>
    <property type="project" value="TreeGrafter"/>
</dbReference>
<keyword evidence="4" id="KW-0539">Nucleus</keyword>
<feature type="domain" description="Nucleoporin Nup133/Nup155-like C-terminal" evidence="5">
    <location>
        <begin position="569"/>
        <end position="1003"/>
    </location>
</feature>
<feature type="domain" description="Nucleoporin Nup133/Nup155-like N-terminal" evidence="6">
    <location>
        <begin position="72"/>
        <end position="475"/>
    </location>
</feature>
<dbReference type="GO" id="GO:0000972">
    <property type="term" value="P:transcription-dependent tethering of RNA polymerase II gene DNA at nuclear periphery"/>
    <property type="evidence" value="ECO:0007669"/>
    <property type="project" value="TreeGrafter"/>
</dbReference>
<evidence type="ECO:0000256" key="1">
    <source>
        <dbReference type="ARBA" id="ARBA00004123"/>
    </source>
</evidence>
<evidence type="ECO:0000256" key="4">
    <source>
        <dbReference type="ARBA" id="ARBA00023242"/>
    </source>
</evidence>
<dbReference type="STRING" id="4829.A0A163J075"/>
<keyword evidence="8" id="KW-1185">Reference proteome</keyword>
<dbReference type="InterPro" id="IPR042537">
    <property type="entry name" value="Nucleoporin_Nup155_C_2"/>
</dbReference>
<dbReference type="PANTHER" id="PTHR10350:SF6">
    <property type="entry name" value="NUCLEAR PORE COMPLEX PROTEIN NUP155"/>
    <property type="match status" value="1"/>
</dbReference>
<evidence type="ECO:0000256" key="2">
    <source>
        <dbReference type="ARBA" id="ARBA00007373"/>
    </source>
</evidence>
<dbReference type="Pfam" id="PF08801">
    <property type="entry name" value="Nucleoporin_N"/>
    <property type="match status" value="1"/>
</dbReference>
<evidence type="ECO:0000313" key="7">
    <source>
        <dbReference type="EMBL" id="SAL98780.1"/>
    </source>
</evidence>
<dbReference type="InterPro" id="IPR004870">
    <property type="entry name" value="Nucleoporin_Nup155"/>
</dbReference>
<dbReference type="Pfam" id="PF03177">
    <property type="entry name" value="Nucleoporin_C"/>
    <property type="match status" value="1"/>
</dbReference>
<dbReference type="OMA" id="SELFACY"/>
<keyword evidence="3" id="KW-0813">Transport</keyword>
<dbReference type="GO" id="GO:0017056">
    <property type="term" value="F:structural constituent of nuclear pore"/>
    <property type="evidence" value="ECO:0007669"/>
    <property type="project" value="InterPro"/>
</dbReference>
<evidence type="ECO:0000256" key="3">
    <source>
        <dbReference type="ARBA" id="ARBA00022448"/>
    </source>
</evidence>
<dbReference type="FunCoup" id="A0A163J075">
    <property type="interactions" value="1121"/>
</dbReference>
<comment type="subcellular location">
    <subcellularLocation>
        <location evidence="1">Nucleus</location>
    </subcellularLocation>
</comment>
<dbReference type="Gene3D" id="1.25.40.440">
    <property type="entry name" value="Nucleoporin, helical domain, central subdomain"/>
    <property type="match status" value="1"/>
</dbReference>
<dbReference type="GO" id="GO:0044611">
    <property type="term" value="C:nuclear pore inner ring"/>
    <property type="evidence" value="ECO:0007669"/>
    <property type="project" value="TreeGrafter"/>
</dbReference>
<dbReference type="EMBL" id="LT552359">
    <property type="protein sequence ID" value="SAL98780.1"/>
    <property type="molecule type" value="Genomic_DNA"/>
</dbReference>
<reference evidence="7" key="1">
    <citation type="submission" date="2016-04" db="EMBL/GenBank/DDBJ databases">
        <authorList>
            <person name="Evans L.H."/>
            <person name="Alamgir A."/>
            <person name="Owens N."/>
            <person name="Weber N.D."/>
            <person name="Virtaneva K."/>
            <person name="Barbian K."/>
            <person name="Babar A."/>
            <person name="Rosenke K."/>
        </authorList>
    </citation>
    <scope>NUCLEOTIDE SEQUENCE [LARGE SCALE GENOMIC DNA]</scope>
    <source>
        <strain evidence="7">CBS 101.48</strain>
    </source>
</reference>
<accession>A0A163J075</accession>
<dbReference type="InterPro" id="IPR007187">
    <property type="entry name" value="Nucleoporin_Nup133/Nup155_C"/>
</dbReference>
<evidence type="ECO:0000259" key="6">
    <source>
        <dbReference type="Pfam" id="PF08801"/>
    </source>
</evidence>